<feature type="compositionally biased region" description="Basic and acidic residues" evidence="1">
    <location>
        <begin position="127"/>
        <end position="136"/>
    </location>
</feature>
<dbReference type="Pfam" id="PF01636">
    <property type="entry name" value="APH"/>
    <property type="match status" value="1"/>
</dbReference>
<dbReference type="Gene3D" id="3.90.1200.10">
    <property type="match status" value="1"/>
</dbReference>
<sequence>MDCRRRVGGPVVRRAARAPGGAAVDGARRRGSGCGGREEGATPDAEPRGAAAVGGGDGRVSVQGVERPRRGTRAGTRSDGPGRLGARGPRRARCAGGGVAGGVGGRDAVPLRPSDRQLPRRRRHRRGLDDRLEPRLPRRAVGGPRDVPGHRAGRRPRRRGAVRGEPAVLRRGGARRRRAPRGARRVLDGGGVPRPSGQRPGFAGLPAAVAGRGEDVAPGALGGPSVTAAQLIARRFGLGAPTSELVRVPGGNTHRLFRLTTDRGTWAVKQVQRVHEDWWLQGFQESTSLELAAQSAGVRMPRPVAPAEPLADVLAELPTGGQTLTYRVHTWVDGSTPSGSAHPELLEWAAQTSATLHGLGLRSRSPLGSTYRTFPAEEWRDWADQARHRGREVGDRLRASLPVVLDVQAHVEPVLDLAELSRLCHGDLTPENVLVTADGPVLLDWDSAGPEVPDLEWLRTLWSFLRVPPHSPSPSDVRRALDAYGRSGGQHQAPASLRFAGLLNSQLRALAYSTWCAIGHRGLTADQEVAADAVAVQALSHLVQSAAGARGWSRLLA</sequence>
<dbReference type="InterPro" id="IPR002575">
    <property type="entry name" value="Aminoglycoside_PTrfase"/>
</dbReference>
<dbReference type="SUPFAM" id="SSF56112">
    <property type="entry name" value="Protein kinase-like (PK-like)"/>
    <property type="match status" value="1"/>
</dbReference>
<name>A0A5C8ZI48_9ACTN</name>
<dbReference type="EMBL" id="VKAC01000004">
    <property type="protein sequence ID" value="TXR56848.1"/>
    <property type="molecule type" value="Genomic_DNA"/>
</dbReference>
<feature type="compositionally biased region" description="Basic residues" evidence="1">
    <location>
        <begin position="172"/>
        <end position="184"/>
    </location>
</feature>
<keyword evidence="3" id="KW-0808">Transferase</keyword>
<evidence type="ECO:0000259" key="2">
    <source>
        <dbReference type="Pfam" id="PF01636"/>
    </source>
</evidence>
<dbReference type="GO" id="GO:0016740">
    <property type="term" value="F:transferase activity"/>
    <property type="evidence" value="ECO:0007669"/>
    <property type="project" value="UniProtKB-KW"/>
</dbReference>
<organism evidence="3 4">
    <name type="scientific">Quadrisphaera setariae</name>
    <dbReference type="NCBI Taxonomy" id="2593304"/>
    <lineage>
        <taxon>Bacteria</taxon>
        <taxon>Bacillati</taxon>
        <taxon>Actinomycetota</taxon>
        <taxon>Actinomycetes</taxon>
        <taxon>Kineosporiales</taxon>
        <taxon>Kineosporiaceae</taxon>
        <taxon>Quadrisphaera</taxon>
    </lineage>
</organism>
<comment type="caution">
    <text evidence="3">The sequence shown here is derived from an EMBL/GenBank/DDBJ whole genome shotgun (WGS) entry which is preliminary data.</text>
</comment>
<feature type="region of interest" description="Disordered" evidence="1">
    <location>
        <begin position="1"/>
        <end position="203"/>
    </location>
</feature>
<proteinExistence type="predicted"/>
<dbReference type="OrthoDB" id="236897at2"/>
<feature type="compositionally biased region" description="Basic residues" evidence="1">
    <location>
        <begin position="151"/>
        <end position="161"/>
    </location>
</feature>
<evidence type="ECO:0000313" key="3">
    <source>
        <dbReference type="EMBL" id="TXR56848.1"/>
    </source>
</evidence>
<dbReference type="AlphaFoldDB" id="A0A5C8ZI48"/>
<protein>
    <submittedName>
        <fullName evidence="3">Aminoglycoside phosphotransferase family protein</fullName>
    </submittedName>
</protein>
<keyword evidence="4" id="KW-1185">Reference proteome</keyword>
<dbReference type="InterPro" id="IPR011009">
    <property type="entry name" value="Kinase-like_dom_sf"/>
</dbReference>
<feature type="compositionally biased region" description="Low complexity" evidence="1">
    <location>
        <begin position="8"/>
        <end position="25"/>
    </location>
</feature>
<gene>
    <name evidence="3" type="ORF">FMM08_07205</name>
</gene>
<accession>A0A5C8ZI48</accession>
<dbReference type="Proteomes" id="UP000321234">
    <property type="component" value="Unassembled WGS sequence"/>
</dbReference>
<reference evidence="3 4" key="1">
    <citation type="submission" date="2019-07" db="EMBL/GenBank/DDBJ databases">
        <title>Quadrisphaera sp. strain DD2A genome sequencing and assembly.</title>
        <authorList>
            <person name="Kim I."/>
        </authorList>
    </citation>
    <scope>NUCLEOTIDE SEQUENCE [LARGE SCALE GENOMIC DNA]</scope>
    <source>
        <strain evidence="3 4">DD2A</strain>
    </source>
</reference>
<feature type="compositionally biased region" description="Gly residues" evidence="1">
    <location>
        <begin position="95"/>
        <end position="105"/>
    </location>
</feature>
<evidence type="ECO:0000256" key="1">
    <source>
        <dbReference type="SAM" id="MobiDB-lite"/>
    </source>
</evidence>
<feature type="domain" description="Aminoglycoside phosphotransferase" evidence="2">
    <location>
        <begin position="245"/>
        <end position="466"/>
    </location>
</feature>
<evidence type="ECO:0000313" key="4">
    <source>
        <dbReference type="Proteomes" id="UP000321234"/>
    </source>
</evidence>